<dbReference type="InterPro" id="IPR052895">
    <property type="entry name" value="HetReg/Transcr_Mod"/>
</dbReference>
<dbReference type="EMBL" id="KE720765">
    <property type="protein sequence ID" value="ERF76372.1"/>
    <property type="molecule type" value="Genomic_DNA"/>
</dbReference>
<dbReference type="OMA" id="HASDISC"/>
<sequence>MHELPRDCVMDELDKALNRKSGFKYIATDQFDARQHVRLLRTVSRERDGPLSYSLEIVPLEHLRGVSYKALSYTWGRADLVDAILVDGQKIFIRRNLYDFLEIASAKGEHGLLFIDAICINQNDHNERQSAVQEMARIYRNADQVIGWLGPLEPPALDNVRALVHRSHRPAAWTAAQWDGFRYLSCCRYWSRVWVVQEVLLASNMSVWCGAFTFPLTLFGMSTPTMPRAEIRVDDNGRPAKAVSALSLLRSPAETIVTHRSRLVHLRNPYTVTETFQSQTPDLLHEAVSNFGSLESSDPRDKLYGLLGILDERTRARVEPDYTKGVSHAFYQALKIGLQELHCDSGVVSCPKEAALGRYLAYYCDARDAFGMADGESISLLRQVLSELCFQTVLEGATLEVQWQQQFVWRDSELVVFPDFKRLLAQAEEKDEELYPKCTDFETQGQLFKFHARQHGLIKRLGAATSHLLQRRSRIGGNYHALG</sequence>
<feature type="domain" description="Heterokaryon incompatibility" evidence="1">
    <location>
        <begin position="68"/>
        <end position="198"/>
    </location>
</feature>
<evidence type="ECO:0000259" key="1">
    <source>
        <dbReference type="Pfam" id="PF06985"/>
    </source>
</evidence>
<dbReference type="Pfam" id="PF06985">
    <property type="entry name" value="HET"/>
    <property type="match status" value="1"/>
</dbReference>
<dbReference type="AlphaFoldDB" id="U1GFF0"/>
<dbReference type="Proteomes" id="UP000019373">
    <property type="component" value="Unassembled WGS sequence"/>
</dbReference>
<dbReference type="InterPro" id="IPR010730">
    <property type="entry name" value="HET"/>
</dbReference>
<dbReference type="RefSeq" id="XP_007786296.1">
    <property type="nucleotide sequence ID" value="XM_007788106.1"/>
</dbReference>
<evidence type="ECO:0000313" key="2">
    <source>
        <dbReference type="EMBL" id="ERF76372.1"/>
    </source>
</evidence>
<evidence type="ECO:0000313" key="3">
    <source>
        <dbReference type="Proteomes" id="UP000019373"/>
    </source>
</evidence>
<dbReference type="OrthoDB" id="4300637at2759"/>
<protein>
    <recommendedName>
        <fullName evidence="1">Heterokaryon incompatibility domain-containing protein</fullName>
    </recommendedName>
</protein>
<name>U1GFF0_ENDPU</name>
<dbReference type="HOGENOM" id="CLU_565019_0_0_1"/>
<dbReference type="PANTHER" id="PTHR24148:SF73">
    <property type="entry name" value="HET DOMAIN PROTEIN (AFU_ORTHOLOGUE AFUA_8G01020)"/>
    <property type="match status" value="1"/>
</dbReference>
<dbReference type="eggNOG" id="ENOG502SRSX">
    <property type="taxonomic scope" value="Eukaryota"/>
</dbReference>
<organism evidence="2 3">
    <name type="scientific">Endocarpon pusillum (strain Z07020 / HMAS-L-300199)</name>
    <name type="common">Lichen-forming fungus</name>
    <dbReference type="NCBI Taxonomy" id="1263415"/>
    <lineage>
        <taxon>Eukaryota</taxon>
        <taxon>Fungi</taxon>
        <taxon>Dikarya</taxon>
        <taxon>Ascomycota</taxon>
        <taxon>Pezizomycotina</taxon>
        <taxon>Eurotiomycetes</taxon>
        <taxon>Chaetothyriomycetidae</taxon>
        <taxon>Verrucariales</taxon>
        <taxon>Verrucariaceae</taxon>
        <taxon>Endocarpon</taxon>
    </lineage>
</organism>
<reference evidence="3" key="1">
    <citation type="journal article" date="2014" name="BMC Genomics">
        <title>Genome characteristics reveal the impact of lichenization on lichen-forming fungus Endocarpon pusillum Hedwig (Verrucariales, Ascomycota).</title>
        <authorList>
            <person name="Wang Y.-Y."/>
            <person name="Liu B."/>
            <person name="Zhang X.-Y."/>
            <person name="Zhou Q.-M."/>
            <person name="Zhang T."/>
            <person name="Li H."/>
            <person name="Yu Y.-F."/>
            <person name="Zhang X.-L."/>
            <person name="Hao X.-Y."/>
            <person name="Wang M."/>
            <person name="Wang L."/>
            <person name="Wei J.-C."/>
        </authorList>
    </citation>
    <scope>NUCLEOTIDE SEQUENCE [LARGE SCALE GENOMIC DNA]</scope>
    <source>
        <strain evidence="3">Z07020 / HMAS-L-300199</strain>
    </source>
</reference>
<accession>U1GFF0</accession>
<keyword evidence="3" id="KW-1185">Reference proteome</keyword>
<dbReference type="GeneID" id="19241967"/>
<gene>
    <name evidence="2" type="ORF">EPUS_07079</name>
</gene>
<dbReference type="PANTHER" id="PTHR24148">
    <property type="entry name" value="ANKYRIN REPEAT DOMAIN-CONTAINING PROTEIN 39 HOMOLOG-RELATED"/>
    <property type="match status" value="1"/>
</dbReference>
<proteinExistence type="predicted"/>